<dbReference type="InterPro" id="IPR050490">
    <property type="entry name" value="Bact_solute-bd_prot1"/>
</dbReference>
<keyword evidence="3" id="KW-0472">Membrane</keyword>
<evidence type="ECO:0000256" key="5">
    <source>
        <dbReference type="ARBA" id="ARBA00023288"/>
    </source>
</evidence>
<dbReference type="PANTHER" id="PTHR43649">
    <property type="entry name" value="ARABINOSE-BINDING PROTEIN-RELATED"/>
    <property type="match status" value="1"/>
</dbReference>
<evidence type="ECO:0000256" key="2">
    <source>
        <dbReference type="ARBA" id="ARBA00022729"/>
    </source>
</evidence>
<dbReference type="SUPFAM" id="SSF53850">
    <property type="entry name" value="Periplasmic binding protein-like II"/>
    <property type="match status" value="1"/>
</dbReference>
<dbReference type="Gene3D" id="3.40.190.10">
    <property type="entry name" value="Periplasmic binding protein-like II"/>
    <property type="match status" value="2"/>
</dbReference>
<protein>
    <submittedName>
        <fullName evidence="7">Extracellular solute-binding protein</fullName>
    </submittedName>
</protein>
<evidence type="ECO:0000313" key="7">
    <source>
        <dbReference type="EMBL" id="MXQ73090.1"/>
    </source>
</evidence>
<dbReference type="Pfam" id="PF13416">
    <property type="entry name" value="SBP_bac_8"/>
    <property type="match status" value="1"/>
</dbReference>
<comment type="caution">
    <text evidence="7">The sequence shown here is derived from an EMBL/GenBank/DDBJ whole genome shotgun (WGS) entry which is preliminary data.</text>
</comment>
<reference evidence="7 8" key="1">
    <citation type="submission" date="2019-12" db="EMBL/GenBank/DDBJ databases">
        <authorList>
            <person name="Yang R."/>
        </authorList>
    </citation>
    <scope>NUCLEOTIDE SEQUENCE [LARGE SCALE GENOMIC DNA]</scope>
    <source>
        <strain evidence="7 8">DONG20-135</strain>
    </source>
</reference>
<reference evidence="7 8" key="2">
    <citation type="submission" date="2020-01" db="EMBL/GenBank/DDBJ databases">
        <title>Clostridiaceae sp. nov. isolated from the gut of human by culturomics.</title>
        <authorList>
            <person name="Chang Y."/>
        </authorList>
    </citation>
    <scope>NUCLEOTIDE SEQUENCE [LARGE SCALE GENOMIC DNA]</scope>
    <source>
        <strain evidence="7 8">DONG20-135</strain>
    </source>
</reference>
<keyword evidence="8" id="KW-1185">Reference proteome</keyword>
<evidence type="ECO:0000256" key="4">
    <source>
        <dbReference type="ARBA" id="ARBA00023139"/>
    </source>
</evidence>
<feature type="chain" id="PRO_5026751628" evidence="6">
    <location>
        <begin position="18"/>
        <end position="424"/>
    </location>
</feature>
<keyword evidence="5" id="KW-0449">Lipoprotein</keyword>
<dbReference type="AlphaFoldDB" id="A0A6N8U5C9"/>
<evidence type="ECO:0000256" key="3">
    <source>
        <dbReference type="ARBA" id="ARBA00023136"/>
    </source>
</evidence>
<keyword evidence="1" id="KW-1003">Cell membrane</keyword>
<evidence type="ECO:0000313" key="8">
    <source>
        <dbReference type="Proteomes" id="UP000434036"/>
    </source>
</evidence>
<accession>A0A6N8U5C9</accession>
<proteinExistence type="predicted"/>
<keyword evidence="4" id="KW-0564">Palmitate</keyword>
<dbReference type="PANTHER" id="PTHR43649:SF33">
    <property type="entry name" value="POLYGALACTURONAN_RHAMNOGALACTURONAN-BINDING PROTEIN YTCQ"/>
    <property type="match status" value="1"/>
</dbReference>
<organism evidence="7 8">
    <name type="scientific">Copranaerobaculum intestinale</name>
    <dbReference type="NCBI Taxonomy" id="2692629"/>
    <lineage>
        <taxon>Bacteria</taxon>
        <taxon>Bacillati</taxon>
        <taxon>Bacillota</taxon>
        <taxon>Erysipelotrichia</taxon>
        <taxon>Erysipelotrichales</taxon>
        <taxon>Erysipelotrichaceae</taxon>
        <taxon>Copranaerobaculum</taxon>
    </lineage>
</organism>
<sequence length="424" mass="47943">MICLTAAALLIVSGCSAWTSSFYEPENTQDQTAEKRLTFFGFKYEALNVQAIEKALHGYMEKHTDTNIMYEGIKGIDYYDILEKRIKTGHADDIFMVDQASVLELAKNGKLADLSDLSTLDNFSDLVKSQMLVNGKVNYVPTTISAFGLYCNEDLLKKYKQRIPNNLEEFMKVCDFFVKKGITPIIANNDISLKTIAIGRGMYSVYQQKDIAKQMEQFNRGEADLADTLQPGFDLVETMLKRGYVNVEQTLKTEKTKDDLVDFAKGENPFMLTGAWAAPRLRDLNLKFSFSIHPYPILADGSVMVMNIDTRVAVNTDSTHVEEAKQFVEYLTQKDVMWEFVNSLSSFSPLEEKRNSEDPAISPMSPYMENGRSVLGSDDNLDYPIWNLTRTCVEMLLKGANSAEVTSQLREQLKQLREDNGHAN</sequence>
<evidence type="ECO:0000256" key="1">
    <source>
        <dbReference type="ARBA" id="ARBA00022475"/>
    </source>
</evidence>
<evidence type="ECO:0000256" key="6">
    <source>
        <dbReference type="SAM" id="SignalP"/>
    </source>
</evidence>
<gene>
    <name evidence="7" type="ORF">GSF08_03960</name>
</gene>
<dbReference type="Proteomes" id="UP000434036">
    <property type="component" value="Unassembled WGS sequence"/>
</dbReference>
<dbReference type="EMBL" id="WUUQ01000001">
    <property type="protein sequence ID" value="MXQ73090.1"/>
    <property type="molecule type" value="Genomic_DNA"/>
</dbReference>
<name>A0A6N8U5C9_9FIRM</name>
<feature type="signal peptide" evidence="6">
    <location>
        <begin position="1"/>
        <end position="17"/>
    </location>
</feature>
<dbReference type="InterPro" id="IPR006059">
    <property type="entry name" value="SBP"/>
</dbReference>
<keyword evidence="2 6" id="KW-0732">Signal</keyword>